<protein>
    <submittedName>
        <fullName evidence="2">Protein NUCLEAR FUSION DEFECTIVE 6, chloroplastic/mitochondrial-like</fullName>
    </submittedName>
</protein>
<comment type="caution">
    <text evidence="2">The sequence shown here is derived from an EMBL/GenBank/DDBJ whole genome shotgun (WGS) entry which is preliminary data.</text>
</comment>
<keyword evidence="3" id="KW-1185">Reference proteome</keyword>
<evidence type="ECO:0000313" key="3">
    <source>
        <dbReference type="Proteomes" id="UP001140949"/>
    </source>
</evidence>
<gene>
    <name evidence="2" type="ORF">M6B38_328890</name>
</gene>
<accession>A0AAX6H5N3</accession>
<evidence type="ECO:0000313" key="2">
    <source>
        <dbReference type="EMBL" id="KAJ6836044.1"/>
    </source>
</evidence>
<dbReference type="AlphaFoldDB" id="A0AAX6H5N3"/>
<sequence>MAREAPPRNSRPLPPLSRNPPPQLSGTPPLLESSGRWWSRASASSRFCRAQCHRIRAYDLHALRHSRRILLALRW</sequence>
<reference evidence="2" key="2">
    <citation type="submission" date="2023-04" db="EMBL/GenBank/DDBJ databases">
        <authorList>
            <person name="Bruccoleri R.E."/>
            <person name="Oakeley E.J."/>
            <person name="Faust A.-M."/>
            <person name="Dessus-Babus S."/>
            <person name="Altorfer M."/>
            <person name="Burckhardt D."/>
            <person name="Oertli M."/>
            <person name="Naumann U."/>
            <person name="Petersen F."/>
            <person name="Wong J."/>
        </authorList>
    </citation>
    <scope>NUCLEOTIDE SEQUENCE</scope>
    <source>
        <strain evidence="2">GSM-AAB239-AS_SAM_17_03QT</strain>
        <tissue evidence="2">Leaf</tissue>
    </source>
</reference>
<dbReference type="Proteomes" id="UP001140949">
    <property type="component" value="Unassembled WGS sequence"/>
</dbReference>
<feature type="compositionally biased region" description="Pro residues" evidence="1">
    <location>
        <begin position="12"/>
        <end position="23"/>
    </location>
</feature>
<evidence type="ECO:0000256" key="1">
    <source>
        <dbReference type="SAM" id="MobiDB-lite"/>
    </source>
</evidence>
<feature type="region of interest" description="Disordered" evidence="1">
    <location>
        <begin position="1"/>
        <end position="34"/>
    </location>
</feature>
<reference evidence="2" key="1">
    <citation type="journal article" date="2023" name="GigaByte">
        <title>Genome assembly of the bearded iris, Iris pallida Lam.</title>
        <authorList>
            <person name="Bruccoleri R.E."/>
            <person name="Oakeley E.J."/>
            <person name="Faust A.M.E."/>
            <person name="Altorfer M."/>
            <person name="Dessus-Babus S."/>
            <person name="Burckhardt D."/>
            <person name="Oertli M."/>
            <person name="Naumann U."/>
            <person name="Petersen F."/>
            <person name="Wong J."/>
        </authorList>
    </citation>
    <scope>NUCLEOTIDE SEQUENCE</scope>
    <source>
        <strain evidence="2">GSM-AAB239-AS_SAM_17_03QT</strain>
    </source>
</reference>
<name>A0AAX6H5N3_IRIPA</name>
<organism evidence="2 3">
    <name type="scientific">Iris pallida</name>
    <name type="common">Sweet iris</name>
    <dbReference type="NCBI Taxonomy" id="29817"/>
    <lineage>
        <taxon>Eukaryota</taxon>
        <taxon>Viridiplantae</taxon>
        <taxon>Streptophyta</taxon>
        <taxon>Embryophyta</taxon>
        <taxon>Tracheophyta</taxon>
        <taxon>Spermatophyta</taxon>
        <taxon>Magnoliopsida</taxon>
        <taxon>Liliopsida</taxon>
        <taxon>Asparagales</taxon>
        <taxon>Iridaceae</taxon>
        <taxon>Iridoideae</taxon>
        <taxon>Irideae</taxon>
        <taxon>Iris</taxon>
    </lineage>
</organism>
<proteinExistence type="predicted"/>
<dbReference type="EMBL" id="JANAVB010012598">
    <property type="protein sequence ID" value="KAJ6836044.1"/>
    <property type="molecule type" value="Genomic_DNA"/>
</dbReference>